<comment type="similarity">
    <text evidence="1">Belongs to the plant acyltransferase family.</text>
</comment>
<dbReference type="EMBL" id="JAHRHJ020003813">
    <property type="protein sequence ID" value="KAH9289685.1"/>
    <property type="molecule type" value="Genomic_DNA"/>
</dbReference>
<comment type="caution">
    <text evidence="4">The sequence shown here is derived from an EMBL/GenBank/DDBJ whole genome shotgun (WGS) entry which is preliminary data.</text>
</comment>
<sequence length="160" mass="17862">MPTVVPRISDDYNVRIISTEVVLPAPPLQHRIHPLSNLDLTIPPISFCIYFCYVNPCDRTFESALSHLKTSLSEALATYYVFAGRLVINSVGLPQVVCNNKGVQFTQAYVAACLSHLNIHNVEKTVQRTLLAPFLKETEENGLPVFAVQILLPTVMKLRI</sequence>
<organism evidence="4 5">
    <name type="scientific">Taxus chinensis</name>
    <name type="common">Chinese yew</name>
    <name type="synonym">Taxus wallichiana var. chinensis</name>
    <dbReference type="NCBI Taxonomy" id="29808"/>
    <lineage>
        <taxon>Eukaryota</taxon>
        <taxon>Viridiplantae</taxon>
        <taxon>Streptophyta</taxon>
        <taxon>Embryophyta</taxon>
        <taxon>Tracheophyta</taxon>
        <taxon>Spermatophyta</taxon>
        <taxon>Pinopsida</taxon>
        <taxon>Pinidae</taxon>
        <taxon>Conifers II</taxon>
        <taxon>Cupressales</taxon>
        <taxon>Taxaceae</taxon>
        <taxon>Taxus</taxon>
    </lineage>
</organism>
<accession>A0AA38BU38</accession>
<proteinExistence type="inferred from homology"/>
<dbReference type="GO" id="GO:0016746">
    <property type="term" value="F:acyltransferase activity"/>
    <property type="evidence" value="ECO:0007669"/>
    <property type="project" value="UniProtKB-KW"/>
</dbReference>
<dbReference type="OMA" id="PPISFCI"/>
<dbReference type="PANTHER" id="PTHR31623">
    <property type="entry name" value="F21J9.9"/>
    <property type="match status" value="1"/>
</dbReference>
<evidence type="ECO:0000256" key="2">
    <source>
        <dbReference type="ARBA" id="ARBA00022679"/>
    </source>
</evidence>
<evidence type="ECO:0000256" key="1">
    <source>
        <dbReference type="ARBA" id="ARBA00009861"/>
    </source>
</evidence>
<dbReference type="AlphaFoldDB" id="A0AA38BU38"/>
<protein>
    <submittedName>
        <fullName evidence="4">Uncharacterized protein</fullName>
    </submittedName>
</protein>
<evidence type="ECO:0000256" key="3">
    <source>
        <dbReference type="ARBA" id="ARBA00023315"/>
    </source>
</evidence>
<reference evidence="4 5" key="1">
    <citation type="journal article" date="2021" name="Nat. Plants">
        <title>The Taxus genome provides insights into paclitaxel biosynthesis.</title>
        <authorList>
            <person name="Xiong X."/>
            <person name="Gou J."/>
            <person name="Liao Q."/>
            <person name="Li Y."/>
            <person name="Zhou Q."/>
            <person name="Bi G."/>
            <person name="Li C."/>
            <person name="Du R."/>
            <person name="Wang X."/>
            <person name="Sun T."/>
            <person name="Guo L."/>
            <person name="Liang H."/>
            <person name="Lu P."/>
            <person name="Wu Y."/>
            <person name="Zhang Z."/>
            <person name="Ro D.K."/>
            <person name="Shang Y."/>
            <person name="Huang S."/>
            <person name="Yan J."/>
        </authorList>
    </citation>
    <scope>NUCLEOTIDE SEQUENCE [LARGE SCALE GENOMIC DNA]</scope>
    <source>
        <strain evidence="4">Ta-2019</strain>
    </source>
</reference>
<evidence type="ECO:0000313" key="5">
    <source>
        <dbReference type="Proteomes" id="UP000824469"/>
    </source>
</evidence>
<feature type="non-terminal residue" evidence="4">
    <location>
        <position position="160"/>
    </location>
</feature>
<dbReference type="Pfam" id="PF02458">
    <property type="entry name" value="Transferase"/>
    <property type="match status" value="1"/>
</dbReference>
<keyword evidence="5" id="KW-1185">Reference proteome</keyword>
<dbReference type="InterPro" id="IPR023213">
    <property type="entry name" value="CAT-like_dom_sf"/>
</dbReference>
<keyword evidence="2" id="KW-0808">Transferase</keyword>
<name>A0AA38BU38_TAXCH</name>
<dbReference type="PANTHER" id="PTHR31623:SF122">
    <property type="entry name" value="HXXXD-TYPE ACYL-TRANSFERASE FAMILY PROTEIN"/>
    <property type="match status" value="1"/>
</dbReference>
<dbReference type="Gene3D" id="3.30.559.10">
    <property type="entry name" value="Chloramphenicol acetyltransferase-like domain"/>
    <property type="match status" value="1"/>
</dbReference>
<gene>
    <name evidence="4" type="ORF">KI387_033802</name>
</gene>
<evidence type="ECO:0000313" key="4">
    <source>
        <dbReference type="EMBL" id="KAH9289685.1"/>
    </source>
</evidence>
<dbReference type="Proteomes" id="UP000824469">
    <property type="component" value="Unassembled WGS sequence"/>
</dbReference>
<keyword evidence="3" id="KW-0012">Acyltransferase</keyword>